<evidence type="ECO:0000256" key="3">
    <source>
        <dbReference type="ARBA" id="ARBA00022490"/>
    </source>
</evidence>
<dbReference type="InterPro" id="IPR023584">
    <property type="entry name" value="Ribosome_recyc_fac_dom"/>
</dbReference>
<evidence type="ECO:0000313" key="8">
    <source>
        <dbReference type="EMBL" id="AZK44475.1"/>
    </source>
</evidence>
<evidence type="ECO:0000256" key="1">
    <source>
        <dbReference type="ARBA" id="ARBA00004496"/>
    </source>
</evidence>
<evidence type="ECO:0000256" key="2">
    <source>
        <dbReference type="ARBA" id="ARBA00005912"/>
    </source>
</evidence>
<evidence type="ECO:0000256" key="4">
    <source>
        <dbReference type="ARBA" id="ARBA00022917"/>
    </source>
</evidence>
<dbReference type="PANTHER" id="PTHR20982">
    <property type="entry name" value="RIBOSOME RECYCLING FACTOR"/>
    <property type="match status" value="1"/>
</dbReference>
<dbReference type="InterPro" id="IPR036191">
    <property type="entry name" value="RRF_sf"/>
</dbReference>
<evidence type="ECO:0000256" key="6">
    <source>
        <dbReference type="SAM" id="Coils"/>
    </source>
</evidence>
<keyword evidence="4 5" id="KW-0648">Protein biosynthesis</keyword>
<gene>
    <name evidence="5" type="primary">frr</name>
    <name evidence="8" type="ORF">EEI45_06805</name>
</gene>
<dbReference type="PANTHER" id="PTHR20982:SF3">
    <property type="entry name" value="MITOCHONDRIAL RIBOSOME RECYCLING FACTOR PSEUDO 1"/>
    <property type="match status" value="1"/>
</dbReference>
<dbReference type="CDD" id="cd00520">
    <property type="entry name" value="RRF"/>
    <property type="match status" value="1"/>
</dbReference>
<dbReference type="HAMAP" id="MF_00040">
    <property type="entry name" value="RRF"/>
    <property type="match status" value="1"/>
</dbReference>
<dbReference type="Pfam" id="PF01765">
    <property type="entry name" value="RRF"/>
    <property type="match status" value="1"/>
</dbReference>
<feature type="coiled-coil region" evidence="6">
    <location>
        <begin position="124"/>
        <end position="151"/>
    </location>
</feature>
<organism evidence="8 9">
    <name type="scientific">Erysipelothrix piscisicarius</name>
    <dbReference type="NCBI Taxonomy" id="2485784"/>
    <lineage>
        <taxon>Bacteria</taxon>
        <taxon>Bacillati</taxon>
        <taxon>Bacillota</taxon>
        <taxon>Erysipelotrichia</taxon>
        <taxon>Erysipelotrichales</taxon>
        <taxon>Erysipelotrichaceae</taxon>
        <taxon>Erysipelothrix</taxon>
    </lineage>
</organism>
<sequence>MQSIINDGRLLMDEVIENFETRLGGLRSGRANVSMLYGVSIDYYGSATPIEQIAQISVVEGRQLVIKPFDPSALKEIEHTINNGNLGLLAQNDGTVVRINVPQLTEETRKEVSKQVGTLAEDAKVAARNVRRDLNDEIKKLEDLPEDQEKRLLDDVQKLTDDITKKIDAISKDKVKEIMTI</sequence>
<accession>A0A3S8RNB5</accession>
<feature type="domain" description="Ribosome recycling factor" evidence="7">
    <location>
        <begin position="20"/>
        <end position="179"/>
    </location>
</feature>
<dbReference type="RefSeq" id="WP_125164643.1">
    <property type="nucleotide sequence ID" value="NZ_CP034234.1"/>
</dbReference>
<reference evidence="8 9" key="1">
    <citation type="journal article" date="2020" name="Int. J. Syst. Evol. Microbiol.">
        <title>Description of Erysipelothrix piscisicarius sp. nov., an emergent fish pathogen, and assessment of virulence using a tiger barb (Puntigrus tetrazona) infection model.</title>
        <authorList>
            <person name="Pomaranski E.K."/>
            <person name="Griffin M.J."/>
            <person name="Camus A.C."/>
            <person name="Armwood A.R."/>
            <person name="Shelley J."/>
            <person name="Waldbieser G.C."/>
            <person name="LaFrentz B.R."/>
            <person name="Garcia J.C."/>
            <person name="Yanong R."/>
            <person name="Soto E."/>
        </authorList>
    </citation>
    <scope>NUCLEOTIDE SEQUENCE [LARGE SCALE GENOMIC DNA]</scope>
    <source>
        <strain evidence="8 9">15TAL0474</strain>
    </source>
</reference>
<comment type="similarity">
    <text evidence="2 5">Belongs to the RRF family.</text>
</comment>
<dbReference type="KEGG" id="eri:EEI45_06805"/>
<keyword evidence="3 5" id="KW-0963">Cytoplasm</keyword>
<comment type="function">
    <text evidence="5">Responsible for the release of ribosomes from messenger RNA at the termination of protein biosynthesis. May increase the efficiency of translation by recycling ribosomes from one round of translation to another.</text>
</comment>
<dbReference type="GO" id="GO:0006415">
    <property type="term" value="P:translational termination"/>
    <property type="evidence" value="ECO:0007669"/>
    <property type="project" value="UniProtKB-UniRule"/>
</dbReference>
<evidence type="ECO:0000256" key="5">
    <source>
        <dbReference type="HAMAP-Rule" id="MF_00040"/>
    </source>
</evidence>
<dbReference type="GO" id="GO:0005737">
    <property type="term" value="C:cytoplasm"/>
    <property type="evidence" value="ECO:0007669"/>
    <property type="project" value="UniProtKB-SubCell"/>
</dbReference>
<dbReference type="InterPro" id="IPR002661">
    <property type="entry name" value="Ribosome_recyc_fac"/>
</dbReference>
<keyword evidence="6" id="KW-0175">Coiled coil</keyword>
<dbReference type="FunFam" id="3.30.1360.40:FF:000001">
    <property type="entry name" value="Ribosome-recycling factor"/>
    <property type="match status" value="1"/>
</dbReference>
<name>A0A3S8RNB5_9FIRM</name>
<proteinExistence type="inferred from homology"/>
<evidence type="ECO:0000259" key="7">
    <source>
        <dbReference type="Pfam" id="PF01765"/>
    </source>
</evidence>
<dbReference type="SUPFAM" id="SSF55194">
    <property type="entry name" value="Ribosome recycling factor, RRF"/>
    <property type="match status" value="1"/>
</dbReference>
<dbReference type="Gene3D" id="3.30.1360.40">
    <property type="match status" value="1"/>
</dbReference>
<dbReference type="Gene3D" id="1.10.132.20">
    <property type="entry name" value="Ribosome-recycling factor"/>
    <property type="match status" value="1"/>
</dbReference>
<dbReference type="FunFam" id="1.10.132.20:FF:000001">
    <property type="entry name" value="Ribosome-recycling factor"/>
    <property type="match status" value="1"/>
</dbReference>
<comment type="subcellular location">
    <subcellularLocation>
        <location evidence="1 5">Cytoplasm</location>
    </subcellularLocation>
</comment>
<dbReference type="Proteomes" id="UP000278804">
    <property type="component" value="Chromosome"/>
</dbReference>
<evidence type="ECO:0000313" key="9">
    <source>
        <dbReference type="Proteomes" id="UP000278804"/>
    </source>
</evidence>
<dbReference type="AlphaFoldDB" id="A0A3S8RNB5"/>
<dbReference type="NCBIfam" id="TIGR00496">
    <property type="entry name" value="frr"/>
    <property type="match status" value="1"/>
</dbReference>
<dbReference type="GO" id="GO:0043023">
    <property type="term" value="F:ribosomal large subunit binding"/>
    <property type="evidence" value="ECO:0007669"/>
    <property type="project" value="TreeGrafter"/>
</dbReference>
<protein>
    <recommendedName>
        <fullName evidence="5">Ribosome-recycling factor</fullName>
        <shortName evidence="5">RRF</shortName>
    </recommendedName>
    <alternativeName>
        <fullName evidence="5">Ribosome-releasing factor</fullName>
    </alternativeName>
</protein>
<dbReference type="EMBL" id="CP034234">
    <property type="protein sequence ID" value="AZK44475.1"/>
    <property type="molecule type" value="Genomic_DNA"/>
</dbReference>
<keyword evidence="9" id="KW-1185">Reference proteome</keyword>